<keyword evidence="3" id="KW-1185">Reference proteome</keyword>
<dbReference type="InterPro" id="IPR011008">
    <property type="entry name" value="Dimeric_a/b-barrel"/>
</dbReference>
<organism evidence="2 3">
    <name type="scientific">Candidatus Entotheonella gemina</name>
    <dbReference type="NCBI Taxonomy" id="1429439"/>
    <lineage>
        <taxon>Bacteria</taxon>
        <taxon>Pseudomonadati</taxon>
        <taxon>Nitrospinota/Tectimicrobiota group</taxon>
        <taxon>Candidatus Tectimicrobiota</taxon>
        <taxon>Candidatus Entotheonellia</taxon>
        <taxon>Candidatus Entotheonellales</taxon>
        <taxon>Candidatus Entotheonellaceae</taxon>
        <taxon>Candidatus Entotheonella</taxon>
    </lineage>
</organism>
<feature type="domain" description="NIPSNAP" evidence="1">
    <location>
        <begin position="113"/>
        <end position="192"/>
    </location>
</feature>
<evidence type="ECO:0000259" key="1">
    <source>
        <dbReference type="Pfam" id="PF07978"/>
    </source>
</evidence>
<gene>
    <name evidence="2" type="ORF">ETSY2_03105</name>
</gene>
<dbReference type="Proteomes" id="UP000019140">
    <property type="component" value="Unassembled WGS sequence"/>
</dbReference>
<dbReference type="HOGENOM" id="CLU_1275761_0_0_7"/>
<comment type="caution">
    <text evidence="2">The sequence shown here is derived from an EMBL/GenBank/DDBJ whole genome shotgun (WGS) entry which is preliminary data.</text>
</comment>
<dbReference type="Pfam" id="PF07978">
    <property type="entry name" value="NIPSNAP"/>
    <property type="match status" value="1"/>
</dbReference>
<evidence type="ECO:0000313" key="3">
    <source>
        <dbReference type="Proteomes" id="UP000019140"/>
    </source>
</evidence>
<proteinExistence type="predicted"/>
<dbReference type="AlphaFoldDB" id="W4MF92"/>
<dbReference type="EMBL" id="AZHX01000125">
    <property type="protein sequence ID" value="ETX08830.1"/>
    <property type="molecule type" value="Genomic_DNA"/>
</dbReference>
<reference evidence="2 3" key="1">
    <citation type="journal article" date="2014" name="Nature">
        <title>An environmental bacterial taxon with a large and distinct metabolic repertoire.</title>
        <authorList>
            <person name="Wilson M.C."/>
            <person name="Mori T."/>
            <person name="Ruckert C."/>
            <person name="Uria A.R."/>
            <person name="Helf M.J."/>
            <person name="Takada K."/>
            <person name="Gernert C."/>
            <person name="Steffens U.A."/>
            <person name="Heycke N."/>
            <person name="Schmitt S."/>
            <person name="Rinke C."/>
            <person name="Helfrich E.J."/>
            <person name="Brachmann A.O."/>
            <person name="Gurgui C."/>
            <person name="Wakimoto T."/>
            <person name="Kracht M."/>
            <person name="Crusemann M."/>
            <person name="Hentschel U."/>
            <person name="Abe I."/>
            <person name="Matsunaga S."/>
            <person name="Kalinowski J."/>
            <person name="Takeyama H."/>
            <person name="Piel J."/>
        </authorList>
    </citation>
    <scope>NUCLEOTIDE SEQUENCE [LARGE SCALE GENOMIC DNA]</scope>
    <source>
        <strain evidence="3">TSY2</strain>
    </source>
</reference>
<evidence type="ECO:0000313" key="2">
    <source>
        <dbReference type="EMBL" id="ETX08830.1"/>
    </source>
</evidence>
<sequence length="215" mass="24237">MTAQLYFNYATLTTSGNSWRPWEKALREDGIAKLAELGGELYGVWSPLFGLASNQLILMTSWDSPDGVIQKVTETFTALDGIVSVENHMVIPTVRPTTNTPPSKPGLYVHWYFRLEPSHVDEAVELSNTAWETFEHTFEAEVIGFFHTIEPTTELAELMLLNWYPNLAAWEASRNLALAPEARQRFRRRLELSKEMKAIATALEGASSYLATRIA</sequence>
<accession>W4MF92</accession>
<protein>
    <recommendedName>
        <fullName evidence="1">NIPSNAP domain-containing protein</fullName>
    </recommendedName>
</protein>
<name>W4MF92_9BACT</name>
<dbReference type="InterPro" id="IPR012577">
    <property type="entry name" value="NIPSNAP"/>
</dbReference>
<dbReference type="SUPFAM" id="SSF54909">
    <property type="entry name" value="Dimeric alpha+beta barrel"/>
    <property type="match status" value="1"/>
</dbReference>